<sequence length="594" mass="67721">MSLATLFYELFPQEFRLHFDLPLCSEFVPPEVLPQMFVGLYISSCHSLGHSINEHFNKKLYKSLKTNPKLIDFTEFSLDKKMASALFLSLELTQNIKAVKVSESKHYQLFPSLIKLVKANRDLEEITFVDVEKVQGFKQFLEAIVGSSIISLNFHRFAFTEEMFGYLLYSNQSNMIQNITFNECGLVENRITLFMKLFDRFEQLTSLSISHDFNCITPSSLFSMKDFIVSTELTHLQLSNCNINLCDFFTIISGQSTSLQDIDLSLNVFTWKKDVEFELPATIEKINLSQVGWDVDALLYLLTSVDFKRSALVDLSNMTVLDNKYERLFNLLEASSPSESPPQSIVWSNNRLDARFAMFLSRIHGLKLLDLSYPKYDDDKMVSILNSLVVLFQNTTISNFVLTGSKKRPNGPLICELLPVIQLKEYVLSIDVSSNNIGNQGIEVLSRFIENSPQLKEIKFDGQQPTQTQPYMNLMKSLKKHPKILDVPQPVSDFQALVNLFPQQKESLKSAWNDVVIHLNSNRDDLDETLDNVAITSFVEPSPNINDVNSTPVEEELQASWSVTLNLPVTIGDKEWDAMCKKYDIVAMTSIKAE</sequence>
<evidence type="ECO:0000313" key="2">
    <source>
        <dbReference type="Proteomes" id="UP000001542"/>
    </source>
</evidence>
<dbReference type="RefSeq" id="XP_001309609.1">
    <property type="nucleotide sequence ID" value="XM_001309608.1"/>
</dbReference>
<dbReference type="SUPFAM" id="SSF52047">
    <property type="entry name" value="RNI-like"/>
    <property type="match status" value="1"/>
</dbReference>
<dbReference type="VEuPathDB" id="TrichDB:TVAG_489610"/>
<proteinExistence type="predicted"/>
<reference evidence="1" key="2">
    <citation type="journal article" date="2007" name="Science">
        <title>Draft genome sequence of the sexually transmitted pathogen Trichomonas vaginalis.</title>
        <authorList>
            <person name="Carlton J.M."/>
            <person name="Hirt R.P."/>
            <person name="Silva J.C."/>
            <person name="Delcher A.L."/>
            <person name="Schatz M."/>
            <person name="Zhao Q."/>
            <person name="Wortman J.R."/>
            <person name="Bidwell S.L."/>
            <person name="Alsmark U.C.M."/>
            <person name="Besteiro S."/>
            <person name="Sicheritz-Ponten T."/>
            <person name="Noel C.J."/>
            <person name="Dacks J.B."/>
            <person name="Foster P.G."/>
            <person name="Simillion C."/>
            <person name="Van de Peer Y."/>
            <person name="Miranda-Saavedra D."/>
            <person name="Barton G.J."/>
            <person name="Westrop G.D."/>
            <person name="Mueller S."/>
            <person name="Dessi D."/>
            <person name="Fiori P.L."/>
            <person name="Ren Q."/>
            <person name="Paulsen I."/>
            <person name="Zhang H."/>
            <person name="Bastida-Corcuera F.D."/>
            <person name="Simoes-Barbosa A."/>
            <person name="Brown M.T."/>
            <person name="Hayes R.D."/>
            <person name="Mukherjee M."/>
            <person name="Okumura C.Y."/>
            <person name="Schneider R."/>
            <person name="Smith A.J."/>
            <person name="Vanacova S."/>
            <person name="Villalvazo M."/>
            <person name="Haas B.J."/>
            <person name="Pertea M."/>
            <person name="Feldblyum T.V."/>
            <person name="Utterback T.R."/>
            <person name="Shu C.L."/>
            <person name="Osoegawa K."/>
            <person name="de Jong P.J."/>
            <person name="Hrdy I."/>
            <person name="Horvathova L."/>
            <person name="Zubacova Z."/>
            <person name="Dolezal P."/>
            <person name="Malik S.B."/>
            <person name="Logsdon J.M. Jr."/>
            <person name="Henze K."/>
            <person name="Gupta A."/>
            <person name="Wang C.C."/>
            <person name="Dunne R.L."/>
            <person name="Upcroft J.A."/>
            <person name="Upcroft P."/>
            <person name="White O."/>
            <person name="Salzberg S.L."/>
            <person name="Tang P."/>
            <person name="Chiu C.-H."/>
            <person name="Lee Y.-S."/>
            <person name="Embley T.M."/>
            <person name="Coombs G.H."/>
            <person name="Mottram J.C."/>
            <person name="Tachezy J."/>
            <person name="Fraser-Liggett C.M."/>
            <person name="Johnson P.J."/>
        </authorList>
    </citation>
    <scope>NUCLEOTIDE SEQUENCE [LARGE SCALE GENOMIC DNA]</scope>
    <source>
        <strain evidence="1">G3</strain>
    </source>
</reference>
<name>A2FEJ7_TRIV3</name>
<dbReference type="SMR" id="A2FEJ7"/>
<dbReference type="GO" id="GO:0034315">
    <property type="term" value="P:regulation of Arp2/3 complex-mediated actin nucleation"/>
    <property type="evidence" value="ECO:0000318"/>
    <property type="project" value="GO_Central"/>
</dbReference>
<keyword evidence="2" id="KW-1185">Reference proteome</keyword>
<dbReference type="EMBL" id="DS113748">
    <property type="protein sequence ID" value="EAX96679.1"/>
    <property type="molecule type" value="Genomic_DNA"/>
</dbReference>
<protein>
    <recommendedName>
        <fullName evidence="3">Leucine Rich Repeat family protein</fullName>
    </recommendedName>
</protein>
<organism evidence="1 2">
    <name type="scientific">Trichomonas vaginalis (strain ATCC PRA-98 / G3)</name>
    <dbReference type="NCBI Taxonomy" id="412133"/>
    <lineage>
        <taxon>Eukaryota</taxon>
        <taxon>Metamonada</taxon>
        <taxon>Parabasalia</taxon>
        <taxon>Trichomonadida</taxon>
        <taxon>Trichomonadidae</taxon>
        <taxon>Trichomonas</taxon>
    </lineage>
</organism>
<dbReference type="PANTHER" id="PTHR24112:SF64">
    <property type="entry name" value="CHROMOSOME UNDETERMINED SCAFFOLD_46, WHOLE GENOME SHOTGUN SEQUENCE"/>
    <property type="match status" value="1"/>
</dbReference>
<dbReference type="PANTHER" id="PTHR24112">
    <property type="entry name" value="LEUCINE-RICH REPEAT, ISOFORM F-RELATED"/>
    <property type="match status" value="1"/>
</dbReference>
<reference evidence="1" key="1">
    <citation type="submission" date="2006-10" db="EMBL/GenBank/DDBJ databases">
        <authorList>
            <person name="Amadeo P."/>
            <person name="Zhao Q."/>
            <person name="Wortman J."/>
            <person name="Fraser-Liggett C."/>
            <person name="Carlton J."/>
        </authorList>
    </citation>
    <scope>NUCLEOTIDE SEQUENCE</scope>
    <source>
        <strain evidence="1">G3</strain>
    </source>
</reference>
<accession>A2FEJ7</accession>
<dbReference type="InParanoid" id="A2FEJ7"/>
<dbReference type="AlphaFoldDB" id="A2FEJ7"/>
<dbReference type="KEGG" id="tva:4754452"/>
<dbReference type="GO" id="GO:0030027">
    <property type="term" value="C:lamellipodium"/>
    <property type="evidence" value="ECO:0000318"/>
    <property type="project" value="GO_Central"/>
</dbReference>
<gene>
    <name evidence="1" type="ORF">TVAG_489610</name>
</gene>
<dbReference type="VEuPathDB" id="TrichDB:TVAGG3_0878080"/>
<dbReference type="Proteomes" id="UP000001542">
    <property type="component" value="Unassembled WGS sequence"/>
</dbReference>
<dbReference type="GO" id="GO:0005886">
    <property type="term" value="C:plasma membrane"/>
    <property type="evidence" value="ECO:0000318"/>
    <property type="project" value="GO_Central"/>
</dbReference>
<evidence type="ECO:0008006" key="3">
    <source>
        <dbReference type="Google" id="ProtNLM"/>
    </source>
</evidence>
<dbReference type="GO" id="GO:0016477">
    <property type="term" value="P:cell migration"/>
    <property type="evidence" value="ECO:0000318"/>
    <property type="project" value="GO_Central"/>
</dbReference>
<dbReference type="Gene3D" id="3.80.10.10">
    <property type="entry name" value="Ribonuclease Inhibitor"/>
    <property type="match status" value="1"/>
</dbReference>
<dbReference type="InterPro" id="IPR032675">
    <property type="entry name" value="LRR_dom_sf"/>
</dbReference>
<dbReference type="InterPro" id="IPR051279">
    <property type="entry name" value="PP1-Reg/Actin-Interact_Protein"/>
</dbReference>
<evidence type="ECO:0000313" key="1">
    <source>
        <dbReference type="EMBL" id="EAX96679.1"/>
    </source>
</evidence>
<dbReference type="OrthoDB" id="10662339at2759"/>